<protein>
    <submittedName>
        <fullName evidence="2">Uncharacterized protein</fullName>
    </submittedName>
</protein>
<evidence type="ECO:0000313" key="3">
    <source>
        <dbReference type="Proteomes" id="UP001151760"/>
    </source>
</evidence>
<evidence type="ECO:0000256" key="1">
    <source>
        <dbReference type="SAM" id="MobiDB-lite"/>
    </source>
</evidence>
<reference evidence="2" key="1">
    <citation type="journal article" date="2022" name="Int. J. Mol. Sci.">
        <title>Draft Genome of Tanacetum Coccineum: Genomic Comparison of Closely Related Tanacetum-Family Plants.</title>
        <authorList>
            <person name="Yamashiro T."/>
            <person name="Shiraishi A."/>
            <person name="Nakayama K."/>
            <person name="Satake H."/>
        </authorList>
    </citation>
    <scope>NUCLEOTIDE SEQUENCE</scope>
</reference>
<name>A0ABQ5J6A7_9ASTR</name>
<keyword evidence="3" id="KW-1185">Reference proteome</keyword>
<sequence>MPVDDMEHVKMCREYTTPLSTEVGFKLDVFASKDLCVPDISTWKKSPKSKNAKVRVNTEESAVKPEPELKNTIECNLNPSDGPGKPNSINYEDCEDQMGPQSITTAHLCAIDKDCEDFEGPILALEQPISAIVHTKPTS</sequence>
<proteinExistence type="predicted"/>
<comment type="caution">
    <text evidence="2">The sequence shown here is derived from an EMBL/GenBank/DDBJ whole genome shotgun (WGS) entry which is preliminary data.</text>
</comment>
<feature type="region of interest" description="Disordered" evidence="1">
    <location>
        <begin position="73"/>
        <end position="92"/>
    </location>
</feature>
<dbReference type="Proteomes" id="UP001151760">
    <property type="component" value="Unassembled WGS sequence"/>
</dbReference>
<reference evidence="2" key="2">
    <citation type="submission" date="2022-01" db="EMBL/GenBank/DDBJ databases">
        <authorList>
            <person name="Yamashiro T."/>
            <person name="Shiraishi A."/>
            <person name="Satake H."/>
            <person name="Nakayama K."/>
        </authorList>
    </citation>
    <scope>NUCLEOTIDE SEQUENCE</scope>
</reference>
<dbReference type="EMBL" id="BQNB010021594">
    <property type="protein sequence ID" value="GJU08025.1"/>
    <property type="molecule type" value="Genomic_DNA"/>
</dbReference>
<gene>
    <name evidence="2" type="ORF">Tco_1124455</name>
</gene>
<evidence type="ECO:0000313" key="2">
    <source>
        <dbReference type="EMBL" id="GJU08025.1"/>
    </source>
</evidence>
<accession>A0ABQ5J6A7</accession>
<organism evidence="2 3">
    <name type="scientific">Tanacetum coccineum</name>
    <dbReference type="NCBI Taxonomy" id="301880"/>
    <lineage>
        <taxon>Eukaryota</taxon>
        <taxon>Viridiplantae</taxon>
        <taxon>Streptophyta</taxon>
        <taxon>Embryophyta</taxon>
        <taxon>Tracheophyta</taxon>
        <taxon>Spermatophyta</taxon>
        <taxon>Magnoliopsida</taxon>
        <taxon>eudicotyledons</taxon>
        <taxon>Gunneridae</taxon>
        <taxon>Pentapetalae</taxon>
        <taxon>asterids</taxon>
        <taxon>campanulids</taxon>
        <taxon>Asterales</taxon>
        <taxon>Asteraceae</taxon>
        <taxon>Asteroideae</taxon>
        <taxon>Anthemideae</taxon>
        <taxon>Anthemidinae</taxon>
        <taxon>Tanacetum</taxon>
    </lineage>
</organism>